<comment type="caution">
    <text evidence="1">The sequence shown here is derived from an EMBL/GenBank/DDBJ whole genome shotgun (WGS) entry which is preliminary data.</text>
</comment>
<dbReference type="InterPro" id="IPR012933">
    <property type="entry name" value="HicA_mRNA_interferase"/>
</dbReference>
<organism evidence="1 2">
    <name type="scientific">Thauera sedimentorum</name>
    <dbReference type="NCBI Taxonomy" id="2767595"/>
    <lineage>
        <taxon>Bacteria</taxon>
        <taxon>Pseudomonadati</taxon>
        <taxon>Pseudomonadota</taxon>
        <taxon>Betaproteobacteria</taxon>
        <taxon>Rhodocyclales</taxon>
        <taxon>Zoogloeaceae</taxon>
        <taxon>Thauera</taxon>
    </lineage>
</organism>
<sequence length="93" mass="10328">MSHKHTSLLRAIYQDPISANIHWREVESLLLHVGATIEPGHGARFRVLLNGKEGVLHHPHHGSTCSKQDIKLLREYLARAGVTLSAYQQADSG</sequence>
<evidence type="ECO:0000313" key="1">
    <source>
        <dbReference type="EMBL" id="MBD8503899.1"/>
    </source>
</evidence>
<dbReference type="RefSeq" id="WP_187718692.1">
    <property type="nucleotide sequence ID" value="NZ_JACTAH010000002.1"/>
</dbReference>
<dbReference type="Proteomes" id="UP000603602">
    <property type="component" value="Unassembled WGS sequence"/>
</dbReference>
<dbReference type="Pfam" id="PF07927">
    <property type="entry name" value="HicA_toxin"/>
    <property type="match status" value="1"/>
</dbReference>
<accession>A0ABR9BD95</accession>
<reference evidence="2" key="1">
    <citation type="submission" date="2023-07" db="EMBL/GenBank/DDBJ databases">
        <title>Thauera sp. CAU 1555 isolated from sand of Yaerae Beach.</title>
        <authorList>
            <person name="Kim W."/>
        </authorList>
    </citation>
    <scope>NUCLEOTIDE SEQUENCE [LARGE SCALE GENOMIC DNA]</scope>
    <source>
        <strain evidence="2">CAU 1555</strain>
    </source>
</reference>
<dbReference type="EMBL" id="JACYTO010000002">
    <property type="protein sequence ID" value="MBD8503899.1"/>
    <property type="molecule type" value="Genomic_DNA"/>
</dbReference>
<gene>
    <name evidence="1" type="ORF">IFO67_13475</name>
</gene>
<keyword evidence="2" id="KW-1185">Reference proteome</keyword>
<evidence type="ECO:0000313" key="2">
    <source>
        <dbReference type="Proteomes" id="UP000603602"/>
    </source>
</evidence>
<proteinExistence type="predicted"/>
<protein>
    <submittedName>
        <fullName evidence="1">Type II toxin-antitoxin system HicA family toxin</fullName>
    </submittedName>
</protein>
<name>A0ABR9BD95_9RHOO</name>